<dbReference type="eggNOG" id="COG0666">
    <property type="taxonomic scope" value="Bacteria"/>
</dbReference>
<keyword evidence="5" id="KW-1185">Reference proteome</keyword>
<dbReference type="EMBL" id="AUPZ01000017">
    <property type="protein sequence ID" value="EQB34451.1"/>
    <property type="molecule type" value="Genomic_DNA"/>
</dbReference>
<organism evidence="4 5">
    <name type="scientific">Sulfurimonas hongkongensis</name>
    <dbReference type="NCBI Taxonomy" id="1172190"/>
    <lineage>
        <taxon>Bacteria</taxon>
        <taxon>Pseudomonadati</taxon>
        <taxon>Campylobacterota</taxon>
        <taxon>Epsilonproteobacteria</taxon>
        <taxon>Campylobacterales</taxon>
        <taxon>Sulfurimonadaceae</taxon>
        <taxon>Sulfurimonas</taxon>
    </lineage>
</organism>
<dbReference type="Proteomes" id="UP000015520">
    <property type="component" value="Unassembled WGS sequence"/>
</dbReference>
<sequence length="168" mass="18867">MVHNWIKILKNNDFIGAKKYIKSGADVNDANDTGESVLACAIRNRCDMDLLMLLIQNGADIYDFDDEGVSIFDMSVSYDNIDIVNFLLEQGIDVNSTNRKSRFTPLMAAVSYGRIEIVKLLLKHGADKEAVDAKGFSCIDFARKMNKKSMLVILDYDENAPKNKAYAR</sequence>
<reference evidence="4 5" key="1">
    <citation type="submission" date="2013-07" db="EMBL/GenBank/DDBJ databases">
        <title>Sulfurimonas hongkongensis AST-10 Genome Sequencing.</title>
        <authorList>
            <person name="Cai L."/>
            <person name="Zhang T."/>
        </authorList>
    </citation>
    <scope>NUCLEOTIDE SEQUENCE [LARGE SCALE GENOMIC DNA]</scope>
    <source>
        <strain evidence="4 5">AST-10</strain>
    </source>
</reference>
<feature type="repeat" description="ANK" evidence="3">
    <location>
        <begin position="67"/>
        <end position="99"/>
    </location>
</feature>
<dbReference type="AlphaFoldDB" id="T0J8X9"/>
<dbReference type="Pfam" id="PF12796">
    <property type="entry name" value="Ank_2"/>
    <property type="match status" value="1"/>
</dbReference>
<keyword evidence="2 3" id="KW-0040">ANK repeat</keyword>
<dbReference type="PATRIC" id="fig|1172190.3.peg.2046"/>
<dbReference type="Pfam" id="PF00023">
    <property type="entry name" value="Ank"/>
    <property type="match status" value="1"/>
</dbReference>
<evidence type="ECO:0000313" key="5">
    <source>
        <dbReference type="Proteomes" id="UP000015520"/>
    </source>
</evidence>
<dbReference type="SUPFAM" id="SSF48403">
    <property type="entry name" value="Ankyrin repeat"/>
    <property type="match status" value="1"/>
</dbReference>
<dbReference type="PANTHER" id="PTHR24171">
    <property type="entry name" value="ANKYRIN REPEAT DOMAIN-CONTAINING PROTEIN 39-RELATED"/>
    <property type="match status" value="1"/>
</dbReference>
<dbReference type="PROSITE" id="PS50297">
    <property type="entry name" value="ANK_REP_REGION"/>
    <property type="match status" value="2"/>
</dbReference>
<proteinExistence type="predicted"/>
<name>T0J8X9_9BACT</name>
<dbReference type="Gene3D" id="1.25.40.20">
    <property type="entry name" value="Ankyrin repeat-containing domain"/>
    <property type="match status" value="1"/>
</dbReference>
<accession>T0J8X9</accession>
<gene>
    <name evidence="4" type="ORF">M947_10620</name>
</gene>
<dbReference type="InterPro" id="IPR002110">
    <property type="entry name" value="Ankyrin_rpt"/>
</dbReference>
<feature type="repeat" description="ANK" evidence="3">
    <location>
        <begin position="101"/>
        <end position="133"/>
    </location>
</feature>
<comment type="caution">
    <text evidence="4">The sequence shown here is derived from an EMBL/GenBank/DDBJ whole genome shotgun (WGS) entry which is preliminary data.</text>
</comment>
<evidence type="ECO:0000256" key="2">
    <source>
        <dbReference type="ARBA" id="ARBA00023043"/>
    </source>
</evidence>
<evidence type="ECO:0000313" key="4">
    <source>
        <dbReference type="EMBL" id="EQB34451.1"/>
    </source>
</evidence>
<protein>
    <submittedName>
        <fullName evidence="4">Ankyrin</fullName>
    </submittedName>
</protein>
<dbReference type="SMART" id="SM00248">
    <property type="entry name" value="ANK"/>
    <property type="match status" value="3"/>
</dbReference>
<keyword evidence="1" id="KW-0677">Repeat</keyword>
<evidence type="ECO:0000256" key="1">
    <source>
        <dbReference type="ARBA" id="ARBA00022737"/>
    </source>
</evidence>
<dbReference type="PROSITE" id="PS50088">
    <property type="entry name" value="ANK_REPEAT"/>
    <property type="match status" value="2"/>
</dbReference>
<dbReference type="STRING" id="1172190.M947_10620"/>
<evidence type="ECO:0000256" key="3">
    <source>
        <dbReference type="PROSITE-ProRule" id="PRU00023"/>
    </source>
</evidence>
<dbReference type="InterPro" id="IPR036770">
    <property type="entry name" value="Ankyrin_rpt-contain_sf"/>
</dbReference>